<dbReference type="GO" id="GO:0016627">
    <property type="term" value="F:oxidoreductase activity, acting on the CH-CH group of donors"/>
    <property type="evidence" value="ECO:0007669"/>
    <property type="project" value="InterPro"/>
</dbReference>
<dbReference type="VEuPathDB" id="FungiDB:ASPCADRAFT_2902"/>
<reference evidence="10" key="1">
    <citation type="journal article" date="2017" name="Genome Biol.">
        <title>Comparative genomics reveals high biological diversity and specific adaptations in the industrially and medically important fungal genus Aspergillus.</title>
        <authorList>
            <person name="de Vries R.P."/>
            <person name="Riley R."/>
            <person name="Wiebenga A."/>
            <person name="Aguilar-Osorio G."/>
            <person name="Amillis S."/>
            <person name="Uchima C.A."/>
            <person name="Anderluh G."/>
            <person name="Asadollahi M."/>
            <person name="Askin M."/>
            <person name="Barry K."/>
            <person name="Battaglia E."/>
            <person name="Bayram O."/>
            <person name="Benocci T."/>
            <person name="Braus-Stromeyer S.A."/>
            <person name="Caldana C."/>
            <person name="Canovas D."/>
            <person name="Cerqueira G.C."/>
            <person name="Chen F."/>
            <person name="Chen W."/>
            <person name="Choi C."/>
            <person name="Clum A."/>
            <person name="Dos Santos R.A."/>
            <person name="Damasio A.R."/>
            <person name="Diallinas G."/>
            <person name="Emri T."/>
            <person name="Fekete E."/>
            <person name="Flipphi M."/>
            <person name="Freyberg S."/>
            <person name="Gallo A."/>
            <person name="Gournas C."/>
            <person name="Habgood R."/>
            <person name="Hainaut M."/>
            <person name="Harispe M.L."/>
            <person name="Henrissat B."/>
            <person name="Hilden K.S."/>
            <person name="Hope R."/>
            <person name="Hossain A."/>
            <person name="Karabika E."/>
            <person name="Karaffa L."/>
            <person name="Karanyi Z."/>
            <person name="Krasevec N."/>
            <person name="Kuo A."/>
            <person name="Kusch H."/>
            <person name="LaButti K."/>
            <person name="Lagendijk E.L."/>
            <person name="Lapidus A."/>
            <person name="Levasseur A."/>
            <person name="Lindquist E."/>
            <person name="Lipzen A."/>
            <person name="Logrieco A.F."/>
            <person name="MacCabe A."/>
            <person name="Maekelae M.R."/>
            <person name="Malavazi I."/>
            <person name="Melin P."/>
            <person name="Meyer V."/>
            <person name="Mielnichuk N."/>
            <person name="Miskei M."/>
            <person name="Molnar A.P."/>
            <person name="Mule G."/>
            <person name="Ngan C.Y."/>
            <person name="Orejas M."/>
            <person name="Orosz E."/>
            <person name="Ouedraogo J.P."/>
            <person name="Overkamp K.M."/>
            <person name="Park H.-S."/>
            <person name="Perrone G."/>
            <person name="Piumi F."/>
            <person name="Punt P.J."/>
            <person name="Ram A.F."/>
            <person name="Ramon A."/>
            <person name="Rauscher S."/>
            <person name="Record E."/>
            <person name="Riano-Pachon D.M."/>
            <person name="Robert V."/>
            <person name="Roehrig J."/>
            <person name="Ruller R."/>
            <person name="Salamov A."/>
            <person name="Salih N.S."/>
            <person name="Samson R.A."/>
            <person name="Sandor E."/>
            <person name="Sanguinetti M."/>
            <person name="Schuetze T."/>
            <person name="Sepcic K."/>
            <person name="Shelest E."/>
            <person name="Sherlock G."/>
            <person name="Sophianopoulou V."/>
            <person name="Squina F.M."/>
            <person name="Sun H."/>
            <person name="Susca A."/>
            <person name="Todd R.B."/>
            <person name="Tsang A."/>
            <person name="Unkles S.E."/>
            <person name="van de Wiele N."/>
            <person name="van Rossen-Uffink D."/>
            <person name="Oliveira J.V."/>
            <person name="Vesth T.C."/>
            <person name="Visser J."/>
            <person name="Yu J.-H."/>
            <person name="Zhou M."/>
            <person name="Andersen M.R."/>
            <person name="Archer D.B."/>
            <person name="Baker S.E."/>
            <person name="Benoit I."/>
            <person name="Brakhage A.A."/>
            <person name="Braus G.H."/>
            <person name="Fischer R."/>
            <person name="Frisvad J.C."/>
            <person name="Goldman G.H."/>
            <person name="Houbraken J."/>
            <person name="Oakley B."/>
            <person name="Pocsi I."/>
            <person name="Scazzocchio C."/>
            <person name="Seiboth B."/>
            <person name="vanKuyk P.A."/>
            <person name="Wortman J."/>
            <person name="Dyer P.S."/>
            <person name="Grigoriev I.V."/>
        </authorList>
    </citation>
    <scope>NUCLEOTIDE SEQUENCE [LARGE SCALE GENOMIC DNA]</scope>
    <source>
        <strain evidence="10">ITEM 5010</strain>
    </source>
</reference>
<dbReference type="AlphaFoldDB" id="A0A1R3RTN2"/>
<keyword evidence="5 7" id="KW-0472">Membrane</keyword>
<comment type="similarity">
    <text evidence="2">Belongs to the steroid 5-alpha reductase family.</text>
</comment>
<evidence type="ECO:0000256" key="2">
    <source>
        <dbReference type="ARBA" id="ARBA00007742"/>
    </source>
</evidence>
<evidence type="ECO:0000256" key="6">
    <source>
        <dbReference type="SAM" id="MobiDB-lite"/>
    </source>
</evidence>
<dbReference type="EMBL" id="KV907496">
    <property type="protein sequence ID" value="OOF97834.1"/>
    <property type="molecule type" value="Genomic_DNA"/>
</dbReference>
<feature type="transmembrane region" description="Helical" evidence="7">
    <location>
        <begin position="323"/>
        <end position="344"/>
    </location>
</feature>
<keyword evidence="10" id="KW-1185">Reference proteome</keyword>
<feature type="transmembrane region" description="Helical" evidence="7">
    <location>
        <begin position="66"/>
        <end position="85"/>
    </location>
</feature>
<evidence type="ECO:0000259" key="8">
    <source>
        <dbReference type="Pfam" id="PF02544"/>
    </source>
</evidence>
<dbReference type="OrthoDB" id="5788137at2759"/>
<dbReference type="Pfam" id="PF02544">
    <property type="entry name" value="Steroid_dh"/>
    <property type="match status" value="1"/>
</dbReference>
<feature type="domain" description="3-oxo-5-alpha-steroid 4-dehydrogenase C-terminal" evidence="8">
    <location>
        <begin position="248"/>
        <end position="281"/>
    </location>
</feature>
<dbReference type="GO" id="GO:0016020">
    <property type="term" value="C:membrane"/>
    <property type="evidence" value="ECO:0007669"/>
    <property type="project" value="UniProtKB-SubCell"/>
</dbReference>
<feature type="transmembrane region" description="Helical" evidence="7">
    <location>
        <begin position="97"/>
        <end position="116"/>
    </location>
</feature>
<evidence type="ECO:0000256" key="7">
    <source>
        <dbReference type="SAM" id="Phobius"/>
    </source>
</evidence>
<name>A0A1R3RTN2_ASPC5</name>
<dbReference type="PROSITE" id="PS50244">
    <property type="entry name" value="S5A_REDUCTASE"/>
    <property type="match status" value="1"/>
</dbReference>
<proteinExistence type="inferred from homology"/>
<dbReference type="InterPro" id="IPR039357">
    <property type="entry name" value="SRD5A/TECR"/>
</dbReference>
<evidence type="ECO:0000313" key="10">
    <source>
        <dbReference type="Proteomes" id="UP000188318"/>
    </source>
</evidence>
<accession>A0A1R3RTN2</accession>
<dbReference type="GO" id="GO:0006629">
    <property type="term" value="P:lipid metabolic process"/>
    <property type="evidence" value="ECO:0007669"/>
    <property type="project" value="InterPro"/>
</dbReference>
<dbReference type="Proteomes" id="UP000188318">
    <property type="component" value="Unassembled WGS sequence"/>
</dbReference>
<feature type="transmembrane region" description="Helical" evidence="7">
    <location>
        <begin position="274"/>
        <end position="303"/>
    </location>
</feature>
<evidence type="ECO:0000256" key="1">
    <source>
        <dbReference type="ARBA" id="ARBA00004141"/>
    </source>
</evidence>
<dbReference type="PANTHER" id="PTHR10556:SF43">
    <property type="entry name" value="STEROID 5-ALPHA-REDUCTASE DET2"/>
    <property type="match status" value="1"/>
</dbReference>
<dbReference type="PANTHER" id="PTHR10556">
    <property type="entry name" value="3-OXO-5-ALPHA-STEROID 4-DEHYDROGENASE"/>
    <property type="match status" value="1"/>
</dbReference>
<dbReference type="STRING" id="602072.A0A1R3RTN2"/>
<comment type="subcellular location">
    <subcellularLocation>
        <location evidence="1">Membrane</location>
        <topology evidence="1">Multi-pass membrane protein</topology>
    </subcellularLocation>
</comment>
<sequence>MGSAISSCIEHLPPLADLIHPTPETYALLLNIFQYFPFSLIQWLTSFHPAGKTSLNHSLFNLPGRWAWCLMEIISPLNLLYLLYSLPRKFSLPPLPLLNKFLAALFTLHYINRAIISPFFAAPSMSPIHLGIVLSAAIFNWLNSGGLAGWLVGFDLSLIPDGSTAAVPIPTPMTGGLGPKTIIGPLGLILFILGMGCNIHSERTLFRLRREEALRRLNQETNSNSTTPPTHTSTPEKTKEETGNIYHKVYIIPPSTGLFKTILYPHYVFEWMEWIGFAMLGTLVLPTSSITATPILSTAGTSILRPELHLAPWLVPAAKVTRYLGVGFPVPAVVFVVNAVTNMLPHARWGRRWYVERFGEERVEGRGAVVPFCSWL</sequence>
<dbReference type="InterPro" id="IPR001104">
    <property type="entry name" value="3-oxo-5_a-steroid_4-DH_C"/>
</dbReference>
<feature type="compositionally biased region" description="Low complexity" evidence="6">
    <location>
        <begin position="219"/>
        <end position="233"/>
    </location>
</feature>
<gene>
    <name evidence="9" type="ORF">ASPCADRAFT_2902</name>
</gene>
<evidence type="ECO:0000313" key="9">
    <source>
        <dbReference type="EMBL" id="OOF97834.1"/>
    </source>
</evidence>
<keyword evidence="4 7" id="KW-1133">Transmembrane helix</keyword>
<evidence type="ECO:0000256" key="4">
    <source>
        <dbReference type="ARBA" id="ARBA00022989"/>
    </source>
</evidence>
<organism evidence="9 10">
    <name type="scientific">Aspergillus carbonarius (strain ITEM 5010)</name>
    <dbReference type="NCBI Taxonomy" id="602072"/>
    <lineage>
        <taxon>Eukaryota</taxon>
        <taxon>Fungi</taxon>
        <taxon>Dikarya</taxon>
        <taxon>Ascomycota</taxon>
        <taxon>Pezizomycotina</taxon>
        <taxon>Eurotiomycetes</taxon>
        <taxon>Eurotiomycetidae</taxon>
        <taxon>Eurotiales</taxon>
        <taxon>Aspergillaceae</taxon>
        <taxon>Aspergillus</taxon>
        <taxon>Aspergillus subgen. Circumdati</taxon>
    </lineage>
</organism>
<feature type="region of interest" description="Disordered" evidence="6">
    <location>
        <begin position="217"/>
        <end position="240"/>
    </location>
</feature>
<evidence type="ECO:0000256" key="5">
    <source>
        <dbReference type="ARBA" id="ARBA00023136"/>
    </source>
</evidence>
<protein>
    <recommendedName>
        <fullName evidence="8">3-oxo-5-alpha-steroid 4-dehydrogenase C-terminal domain-containing protein</fullName>
    </recommendedName>
</protein>
<feature type="transmembrane region" description="Helical" evidence="7">
    <location>
        <begin position="182"/>
        <end position="200"/>
    </location>
</feature>
<keyword evidence="3 7" id="KW-0812">Transmembrane</keyword>
<feature type="transmembrane region" description="Helical" evidence="7">
    <location>
        <begin position="128"/>
        <end position="152"/>
    </location>
</feature>
<dbReference type="OMA" id="PHYALEW"/>
<evidence type="ECO:0000256" key="3">
    <source>
        <dbReference type="ARBA" id="ARBA00022692"/>
    </source>
</evidence>